<feature type="transmembrane region" description="Helical" evidence="9">
    <location>
        <begin position="263"/>
        <end position="283"/>
    </location>
</feature>
<dbReference type="PROSITE" id="PS00211">
    <property type="entry name" value="ABC_TRANSPORTER_1"/>
    <property type="match status" value="1"/>
</dbReference>
<dbReference type="InterPro" id="IPR017871">
    <property type="entry name" value="ABC_transporter-like_CS"/>
</dbReference>
<dbReference type="Proteomes" id="UP000320055">
    <property type="component" value="Unassembled WGS sequence"/>
</dbReference>
<dbReference type="InterPro" id="IPR003593">
    <property type="entry name" value="AAA+_ATPase"/>
</dbReference>
<dbReference type="Gene3D" id="3.40.50.300">
    <property type="entry name" value="P-loop containing nucleotide triphosphate hydrolases"/>
    <property type="match status" value="1"/>
</dbReference>
<dbReference type="InterPro" id="IPR011527">
    <property type="entry name" value="ABC1_TM_dom"/>
</dbReference>
<dbReference type="InterPro" id="IPR036640">
    <property type="entry name" value="ABC1_TM_sf"/>
</dbReference>
<dbReference type="AlphaFoldDB" id="A0A563VZA8"/>
<feature type="transmembrane region" description="Helical" evidence="9">
    <location>
        <begin position="73"/>
        <end position="100"/>
    </location>
</feature>
<dbReference type="FunFam" id="3.40.50.300:FF:000854">
    <property type="entry name" value="Multidrug ABC transporter ATP-binding protein"/>
    <property type="match status" value="1"/>
</dbReference>
<dbReference type="InterPro" id="IPR039421">
    <property type="entry name" value="Type_1_exporter"/>
</dbReference>
<evidence type="ECO:0000259" key="10">
    <source>
        <dbReference type="PROSITE" id="PS50893"/>
    </source>
</evidence>
<dbReference type="EMBL" id="CAACVJ010000445">
    <property type="protein sequence ID" value="VEP16802.1"/>
    <property type="molecule type" value="Genomic_DNA"/>
</dbReference>
<feature type="transmembrane region" description="Helical" evidence="9">
    <location>
        <begin position="295"/>
        <end position="317"/>
    </location>
</feature>
<dbReference type="GO" id="GO:0034040">
    <property type="term" value="F:ATPase-coupled lipid transmembrane transporter activity"/>
    <property type="evidence" value="ECO:0007669"/>
    <property type="project" value="TreeGrafter"/>
</dbReference>
<dbReference type="Pfam" id="PF00664">
    <property type="entry name" value="ABC_membrane"/>
    <property type="match status" value="1"/>
</dbReference>
<sequence length="609" mass="68638">MKKYIIKFLYILSDDRKYLFFLALAFILTSSMDAISIGIIGPFVSLAINPNKITQNTGLNWAYQYFNLSLNQFLAYLGLLIIIIFCLKSVISFFTQFYIFRLSYRQKGKLANRLLKAYLRAPYTFHLTKNSAQIINHIVSETHIFSNGIMLAMLNLASNCIIIIILTILLCITNLVTIIAVVVSVCPVLILLYFFKHRIKNWGEKATKANQAMVEIINHSLGGIKETKIIGCEPYFEQQLVKQSTIFANVSSSLQTFSITPRIVIEMFLIVVLIGFISLYLAFNQNIQNQNVQDITSVISIFALASVRLKPAIVIAVKSMTSLRNGTYILDKLYLDLKEIENIEIADNYKYLSQENIEKLSKNDSNSVNKMMLFTDQIVLDSLNYRYPNAVQDALKDISIAISKGESIAFIGKSGTGKTTLVDVILGLLQPYKGDIQVDNNSIYSNLRNWQNLVGYIPQSIFLINETLEKNVAFGVPEDLINRQKLHQAIKAAQLEEVVENLPLGLKTIVGERGILLSGGQRQRVGIARALYHEREILVLDEATAALDNETESLITEAIRSLSGQKTMIIIAHRLTTVKHCNCIYLMEKGRIIQSGSYEEVVTAKHKFI</sequence>
<dbReference type="Gene3D" id="1.20.1560.10">
    <property type="entry name" value="ABC transporter type 1, transmembrane domain"/>
    <property type="match status" value="1"/>
</dbReference>
<keyword evidence="7 9" id="KW-1133">Transmembrane helix</keyword>
<evidence type="ECO:0000256" key="1">
    <source>
        <dbReference type="ARBA" id="ARBA00004651"/>
    </source>
</evidence>
<reference evidence="12 13" key="1">
    <citation type="submission" date="2019-01" db="EMBL/GenBank/DDBJ databases">
        <authorList>
            <person name="Brito A."/>
        </authorList>
    </citation>
    <scope>NUCLEOTIDE SEQUENCE [LARGE SCALE GENOMIC DNA]</scope>
    <source>
        <strain evidence="12">1</strain>
    </source>
</reference>
<gene>
    <name evidence="12" type="ORF">H1P_50007</name>
</gene>
<keyword evidence="3" id="KW-1003">Cell membrane</keyword>
<feature type="transmembrane region" description="Helical" evidence="9">
    <location>
        <begin position="175"/>
        <end position="195"/>
    </location>
</feature>
<evidence type="ECO:0000256" key="4">
    <source>
        <dbReference type="ARBA" id="ARBA00022692"/>
    </source>
</evidence>
<dbReference type="GO" id="GO:0140359">
    <property type="term" value="F:ABC-type transporter activity"/>
    <property type="evidence" value="ECO:0007669"/>
    <property type="project" value="InterPro"/>
</dbReference>
<dbReference type="PANTHER" id="PTHR24221:SF632">
    <property type="entry name" value="ATP-DEPENDENT LIPID A-CORE FLIPPASE"/>
    <property type="match status" value="1"/>
</dbReference>
<keyword evidence="4 9" id="KW-0812">Transmembrane</keyword>
<name>A0A563VZA8_9CYAN</name>
<keyword evidence="8 9" id="KW-0472">Membrane</keyword>
<evidence type="ECO:0000256" key="2">
    <source>
        <dbReference type="ARBA" id="ARBA00022448"/>
    </source>
</evidence>
<dbReference type="GO" id="GO:0005524">
    <property type="term" value="F:ATP binding"/>
    <property type="evidence" value="ECO:0007669"/>
    <property type="project" value="UniProtKB-KW"/>
</dbReference>
<evidence type="ECO:0000256" key="8">
    <source>
        <dbReference type="ARBA" id="ARBA00023136"/>
    </source>
</evidence>
<evidence type="ECO:0000256" key="9">
    <source>
        <dbReference type="SAM" id="Phobius"/>
    </source>
</evidence>
<keyword evidence="6" id="KW-0067">ATP-binding</keyword>
<protein>
    <submittedName>
        <fullName evidence="12">ABC transporter related protein</fullName>
    </submittedName>
</protein>
<dbReference type="PANTHER" id="PTHR24221">
    <property type="entry name" value="ATP-BINDING CASSETTE SUB-FAMILY B"/>
    <property type="match status" value="1"/>
</dbReference>
<dbReference type="InterPro" id="IPR027417">
    <property type="entry name" value="P-loop_NTPase"/>
</dbReference>
<evidence type="ECO:0000313" key="13">
    <source>
        <dbReference type="Proteomes" id="UP000320055"/>
    </source>
</evidence>
<evidence type="ECO:0000259" key="11">
    <source>
        <dbReference type="PROSITE" id="PS50929"/>
    </source>
</evidence>
<proteinExistence type="predicted"/>
<comment type="subcellular location">
    <subcellularLocation>
        <location evidence="1">Cell membrane</location>
        <topology evidence="1">Multi-pass membrane protein</topology>
    </subcellularLocation>
</comment>
<evidence type="ECO:0000256" key="5">
    <source>
        <dbReference type="ARBA" id="ARBA00022741"/>
    </source>
</evidence>
<keyword evidence="13" id="KW-1185">Reference proteome</keyword>
<feature type="transmembrane region" description="Helical" evidence="9">
    <location>
        <begin position="20"/>
        <end position="44"/>
    </location>
</feature>
<dbReference type="RefSeq" id="WP_144863254.1">
    <property type="nucleotide sequence ID" value="NZ_LR213769.1"/>
</dbReference>
<feature type="domain" description="ABC transporter" evidence="10">
    <location>
        <begin position="378"/>
        <end position="609"/>
    </location>
</feature>
<dbReference type="SMART" id="SM00382">
    <property type="entry name" value="AAA"/>
    <property type="match status" value="1"/>
</dbReference>
<dbReference type="InterPro" id="IPR003439">
    <property type="entry name" value="ABC_transporter-like_ATP-bd"/>
</dbReference>
<evidence type="ECO:0000256" key="7">
    <source>
        <dbReference type="ARBA" id="ARBA00022989"/>
    </source>
</evidence>
<keyword evidence="5" id="KW-0547">Nucleotide-binding</keyword>
<evidence type="ECO:0000256" key="6">
    <source>
        <dbReference type="ARBA" id="ARBA00022840"/>
    </source>
</evidence>
<feature type="transmembrane region" description="Helical" evidence="9">
    <location>
        <begin position="149"/>
        <end position="169"/>
    </location>
</feature>
<keyword evidence="2" id="KW-0813">Transport</keyword>
<dbReference type="SUPFAM" id="SSF90123">
    <property type="entry name" value="ABC transporter transmembrane region"/>
    <property type="match status" value="1"/>
</dbReference>
<organism evidence="12 13">
    <name type="scientific">Hyella patelloides LEGE 07179</name>
    <dbReference type="NCBI Taxonomy" id="945734"/>
    <lineage>
        <taxon>Bacteria</taxon>
        <taxon>Bacillati</taxon>
        <taxon>Cyanobacteriota</taxon>
        <taxon>Cyanophyceae</taxon>
        <taxon>Pleurocapsales</taxon>
        <taxon>Hyellaceae</taxon>
        <taxon>Hyella</taxon>
    </lineage>
</organism>
<evidence type="ECO:0000256" key="3">
    <source>
        <dbReference type="ARBA" id="ARBA00022475"/>
    </source>
</evidence>
<evidence type="ECO:0000313" key="12">
    <source>
        <dbReference type="EMBL" id="VEP16802.1"/>
    </source>
</evidence>
<dbReference type="SUPFAM" id="SSF52540">
    <property type="entry name" value="P-loop containing nucleoside triphosphate hydrolases"/>
    <property type="match status" value="1"/>
</dbReference>
<dbReference type="Pfam" id="PF00005">
    <property type="entry name" value="ABC_tran"/>
    <property type="match status" value="1"/>
</dbReference>
<dbReference type="PROSITE" id="PS50929">
    <property type="entry name" value="ABC_TM1F"/>
    <property type="match status" value="1"/>
</dbReference>
<accession>A0A563VZA8</accession>
<dbReference type="OrthoDB" id="9762790at2"/>
<dbReference type="GO" id="GO:0016887">
    <property type="term" value="F:ATP hydrolysis activity"/>
    <property type="evidence" value="ECO:0007669"/>
    <property type="project" value="InterPro"/>
</dbReference>
<dbReference type="PROSITE" id="PS50893">
    <property type="entry name" value="ABC_TRANSPORTER_2"/>
    <property type="match status" value="1"/>
</dbReference>
<feature type="domain" description="ABC transmembrane type-1" evidence="11">
    <location>
        <begin position="20"/>
        <end position="306"/>
    </location>
</feature>
<dbReference type="GO" id="GO:0005886">
    <property type="term" value="C:plasma membrane"/>
    <property type="evidence" value="ECO:0007669"/>
    <property type="project" value="UniProtKB-SubCell"/>
</dbReference>